<sequence>MADMGKCCVHLCLRWFVFFFITEFASPEYRTGNEEVASNSQWYQPVEVFEYKGYRNVQLFHYKMASHVTESMWHFTAFQKGDDSCQQMNVQIALQWGSYPVINPTNTSFPEDTVLKRTALLEFETPSDYSVKFLTYGSPLEGDWFAAAYLPSPTESAEIQPHGLGETCHYFLGSWLEYKRQVDIPVLTSYTVFEDYMHDSKDSFYYKFYVATNFRTLQFILNGCELNSSLTLDTRCPLEIAVRPNALPHQYVDWTDCNDTCDIQVIQPLRSSWYYLEVKRTIENVSISFVLSVEVEDCKASDGYHLYQVPTSDSHHHPMNIEVLTPHIESTFPYVKNVDSNEVESRTSSLYQMNPKESQFTNLNTFDDVFDNNTCLPGAPMERLKYVQDFSIKYTHRDSTHNSTYNVVFVEPMKPSIVSFDIRPIIELGGSITVIVKLLEE</sequence>
<dbReference type="GeneID" id="102802987"/>
<protein>
    <submittedName>
        <fullName evidence="9">Transmembrane protein 8A-like</fullName>
    </submittedName>
</protein>
<name>A0ABM0MST3_SACKO</name>
<evidence type="ECO:0000313" key="8">
    <source>
        <dbReference type="Proteomes" id="UP000694865"/>
    </source>
</evidence>
<proteinExistence type="inferred from homology"/>
<keyword evidence="5" id="KW-1133">Transmembrane helix</keyword>
<dbReference type="Proteomes" id="UP000694865">
    <property type="component" value="Unplaced"/>
</dbReference>
<evidence type="ECO:0000256" key="7">
    <source>
        <dbReference type="SAM" id="SignalP"/>
    </source>
</evidence>
<gene>
    <name evidence="9" type="primary">LOC102802987</name>
</gene>
<evidence type="ECO:0000256" key="2">
    <source>
        <dbReference type="ARBA" id="ARBA00005542"/>
    </source>
</evidence>
<keyword evidence="7" id="KW-0732">Signal</keyword>
<keyword evidence="6" id="KW-0472">Membrane</keyword>
<evidence type="ECO:0000256" key="4">
    <source>
        <dbReference type="ARBA" id="ARBA00022692"/>
    </source>
</evidence>
<comment type="similarity">
    <text evidence="2">Belongs to the TMEM8 family.</text>
</comment>
<keyword evidence="4" id="KW-0812">Transmembrane</keyword>
<comment type="subcellular location">
    <subcellularLocation>
        <location evidence="1">Cell membrane</location>
        <topology evidence="1">Multi-pass membrane protein</topology>
    </subcellularLocation>
</comment>
<evidence type="ECO:0000256" key="1">
    <source>
        <dbReference type="ARBA" id="ARBA00004651"/>
    </source>
</evidence>
<evidence type="ECO:0000256" key="3">
    <source>
        <dbReference type="ARBA" id="ARBA00022475"/>
    </source>
</evidence>
<evidence type="ECO:0000256" key="5">
    <source>
        <dbReference type="ARBA" id="ARBA00022989"/>
    </source>
</evidence>
<evidence type="ECO:0000256" key="6">
    <source>
        <dbReference type="ARBA" id="ARBA00023136"/>
    </source>
</evidence>
<dbReference type="PANTHER" id="PTHR14319:SF3">
    <property type="entry name" value="TRANSMEMBRANE PROTEIN-LIKE PROTEIN"/>
    <property type="match status" value="1"/>
</dbReference>
<feature type="non-terminal residue" evidence="9">
    <location>
        <position position="441"/>
    </location>
</feature>
<dbReference type="RefSeq" id="XP_006823074.1">
    <property type="nucleotide sequence ID" value="XM_006823011.1"/>
</dbReference>
<keyword evidence="8" id="KW-1185">Reference proteome</keyword>
<dbReference type="InterPro" id="IPR021910">
    <property type="entry name" value="NGX6/PGAP6/MYMK"/>
</dbReference>
<accession>A0ABM0MST3</accession>
<feature type="signal peptide" evidence="7">
    <location>
        <begin position="1"/>
        <end position="27"/>
    </location>
</feature>
<evidence type="ECO:0000313" key="9">
    <source>
        <dbReference type="RefSeq" id="XP_006823074.1"/>
    </source>
</evidence>
<keyword evidence="3" id="KW-1003">Cell membrane</keyword>
<dbReference type="PANTHER" id="PTHR14319">
    <property type="entry name" value="FIVE-SPAN TRANSMEMBRANE PROTEIN M83"/>
    <property type="match status" value="1"/>
</dbReference>
<organism evidence="8 9">
    <name type="scientific">Saccoglossus kowalevskii</name>
    <name type="common">Acorn worm</name>
    <dbReference type="NCBI Taxonomy" id="10224"/>
    <lineage>
        <taxon>Eukaryota</taxon>
        <taxon>Metazoa</taxon>
        <taxon>Hemichordata</taxon>
        <taxon>Enteropneusta</taxon>
        <taxon>Harrimaniidae</taxon>
        <taxon>Saccoglossus</taxon>
    </lineage>
</organism>
<feature type="chain" id="PRO_5045586258" evidence="7">
    <location>
        <begin position="28"/>
        <end position="441"/>
    </location>
</feature>
<reference evidence="9" key="1">
    <citation type="submission" date="2025-08" db="UniProtKB">
        <authorList>
            <consortium name="RefSeq"/>
        </authorList>
    </citation>
    <scope>IDENTIFICATION</scope>
    <source>
        <tissue evidence="9">Testes</tissue>
    </source>
</reference>